<organism evidence="1 2">
    <name type="scientific">Eumeta variegata</name>
    <name type="common">Bagworm moth</name>
    <name type="synonym">Eumeta japonica</name>
    <dbReference type="NCBI Taxonomy" id="151549"/>
    <lineage>
        <taxon>Eukaryota</taxon>
        <taxon>Metazoa</taxon>
        <taxon>Ecdysozoa</taxon>
        <taxon>Arthropoda</taxon>
        <taxon>Hexapoda</taxon>
        <taxon>Insecta</taxon>
        <taxon>Pterygota</taxon>
        <taxon>Neoptera</taxon>
        <taxon>Endopterygota</taxon>
        <taxon>Lepidoptera</taxon>
        <taxon>Glossata</taxon>
        <taxon>Ditrysia</taxon>
        <taxon>Tineoidea</taxon>
        <taxon>Psychidae</taxon>
        <taxon>Oiketicinae</taxon>
        <taxon>Eumeta</taxon>
    </lineage>
</organism>
<accession>A0A4C1UVV0</accession>
<evidence type="ECO:0000313" key="1">
    <source>
        <dbReference type="EMBL" id="GBP30565.1"/>
    </source>
</evidence>
<dbReference type="AlphaFoldDB" id="A0A4C1UVV0"/>
<dbReference type="Proteomes" id="UP000299102">
    <property type="component" value="Unassembled WGS sequence"/>
</dbReference>
<evidence type="ECO:0000313" key="2">
    <source>
        <dbReference type="Proteomes" id="UP000299102"/>
    </source>
</evidence>
<dbReference type="EMBL" id="BGZK01000234">
    <property type="protein sequence ID" value="GBP30565.1"/>
    <property type="molecule type" value="Genomic_DNA"/>
</dbReference>
<dbReference type="OrthoDB" id="20109at2759"/>
<protein>
    <submittedName>
        <fullName evidence="1">Uncharacterized protein</fullName>
    </submittedName>
</protein>
<name>A0A4C1UVV0_EUMVA</name>
<comment type="caution">
    <text evidence="1">The sequence shown here is derived from an EMBL/GenBank/DDBJ whole genome shotgun (WGS) entry which is preliminary data.</text>
</comment>
<sequence>MEELLVEIRKGIQSKNIQTGNVHETNVSEDVDMKDIDKNKEISTKTSTEEEIPFSYLYRTSKANRVFVPHSVEGESEQRKKFTGQEFVEVTNKVEDLFEGNFYKKMYIKRVTNNPNRPKRDKNQKT</sequence>
<keyword evidence="2" id="KW-1185">Reference proteome</keyword>
<reference evidence="1 2" key="1">
    <citation type="journal article" date="2019" name="Commun. Biol.">
        <title>The bagworm genome reveals a unique fibroin gene that provides high tensile strength.</title>
        <authorList>
            <person name="Kono N."/>
            <person name="Nakamura H."/>
            <person name="Ohtoshi R."/>
            <person name="Tomita M."/>
            <person name="Numata K."/>
            <person name="Arakawa K."/>
        </authorList>
    </citation>
    <scope>NUCLEOTIDE SEQUENCE [LARGE SCALE GENOMIC DNA]</scope>
</reference>
<proteinExistence type="predicted"/>
<gene>
    <name evidence="1" type="ORF">EVAR_94746_1</name>
</gene>